<name>A0A4S2AK31_9BACE</name>
<dbReference type="RefSeq" id="WP_136011025.1">
    <property type="nucleotide sequence ID" value="NZ_SRYZ01000045.1"/>
</dbReference>
<keyword evidence="3" id="KW-1185">Reference proteome</keyword>
<sequence length="243" mass="26613">METALIIALLASNLWLIRRVLTKPDSAKPVKETPLPDPAKAADTEAEAENDSIVGKSTFDINEFKEVFREAAKEAAKEVIPLIIKEYGKPSDAGFPDEPEEKSSAQIPVEKLDEVFATHSASELTGDEIPSEEPRAGGSDFNEISTAVNVLKGNSNNPDDKETARRVLPDIQGTQIIEKIKLDPLVRKRILMIECQLPEIPGENNTADTPPSNPEEAKPKKKIVFHADIDTTGIDAIDFNILH</sequence>
<comment type="caution">
    <text evidence="2">The sequence shown here is derived from an EMBL/GenBank/DDBJ whole genome shotgun (WGS) entry which is preliminary data.</text>
</comment>
<feature type="region of interest" description="Disordered" evidence="1">
    <location>
        <begin position="27"/>
        <end position="51"/>
    </location>
</feature>
<proteinExistence type="predicted"/>
<evidence type="ECO:0000256" key="1">
    <source>
        <dbReference type="SAM" id="MobiDB-lite"/>
    </source>
</evidence>
<dbReference type="AlphaFoldDB" id="A0A4S2AK31"/>
<protein>
    <recommendedName>
        <fullName evidence="4">Conjugal transfer protein TraD</fullName>
    </recommendedName>
</protein>
<evidence type="ECO:0000313" key="3">
    <source>
        <dbReference type="Proteomes" id="UP000310532"/>
    </source>
</evidence>
<organism evidence="2 3">
    <name type="scientific">Bacteroides muris</name>
    <name type="common">ex Afrizal et al. 2022</name>
    <dbReference type="NCBI Taxonomy" id="2516960"/>
    <lineage>
        <taxon>Bacteria</taxon>
        <taxon>Pseudomonadati</taxon>
        <taxon>Bacteroidota</taxon>
        <taxon>Bacteroidia</taxon>
        <taxon>Bacteroidales</taxon>
        <taxon>Bacteroidaceae</taxon>
        <taxon>Bacteroides</taxon>
    </lineage>
</organism>
<accession>A0A4S2AK31</accession>
<dbReference type="Proteomes" id="UP000310532">
    <property type="component" value="Unassembled WGS sequence"/>
</dbReference>
<gene>
    <name evidence="2" type="ORF">E5355_15315</name>
</gene>
<evidence type="ECO:0000313" key="2">
    <source>
        <dbReference type="EMBL" id="TGY01447.1"/>
    </source>
</evidence>
<reference evidence="2 3" key="1">
    <citation type="submission" date="2019-04" db="EMBL/GenBank/DDBJ databases">
        <title>Microbes associate with the intestines of laboratory mice.</title>
        <authorList>
            <person name="Navarre W."/>
            <person name="Wong E."/>
            <person name="Huang K."/>
            <person name="Tropini C."/>
            <person name="Ng K."/>
            <person name="Yu B."/>
        </authorList>
    </citation>
    <scope>NUCLEOTIDE SEQUENCE [LARGE SCALE GENOMIC DNA]</scope>
    <source>
        <strain evidence="2 3">NM69_E16B</strain>
    </source>
</reference>
<feature type="region of interest" description="Disordered" evidence="1">
    <location>
        <begin position="200"/>
        <end position="220"/>
    </location>
</feature>
<evidence type="ECO:0008006" key="4">
    <source>
        <dbReference type="Google" id="ProtNLM"/>
    </source>
</evidence>
<dbReference type="EMBL" id="SRYZ01000045">
    <property type="protein sequence ID" value="TGY01447.1"/>
    <property type="molecule type" value="Genomic_DNA"/>
</dbReference>